<accession>A0A1I7W7U3</accession>
<sequence>MSNETASRPLISSHNLARLPLRKCLTNQKPELIITLQFNSSIPLFLEMRSFNNSYVANAWKGPVYSQQIA</sequence>
<dbReference type="Proteomes" id="UP000095283">
    <property type="component" value="Unplaced"/>
</dbReference>
<proteinExistence type="predicted"/>
<organism evidence="1 2">
    <name type="scientific">Heterorhabditis bacteriophora</name>
    <name type="common">Entomopathogenic nematode worm</name>
    <dbReference type="NCBI Taxonomy" id="37862"/>
    <lineage>
        <taxon>Eukaryota</taxon>
        <taxon>Metazoa</taxon>
        <taxon>Ecdysozoa</taxon>
        <taxon>Nematoda</taxon>
        <taxon>Chromadorea</taxon>
        <taxon>Rhabditida</taxon>
        <taxon>Rhabditina</taxon>
        <taxon>Rhabditomorpha</taxon>
        <taxon>Strongyloidea</taxon>
        <taxon>Heterorhabditidae</taxon>
        <taxon>Heterorhabditis</taxon>
    </lineage>
</organism>
<reference evidence="2" key="1">
    <citation type="submission" date="2016-11" db="UniProtKB">
        <authorList>
            <consortium name="WormBaseParasite"/>
        </authorList>
    </citation>
    <scope>IDENTIFICATION</scope>
</reference>
<keyword evidence="1" id="KW-1185">Reference proteome</keyword>
<dbReference type="AlphaFoldDB" id="A0A1I7W7U3"/>
<name>A0A1I7W7U3_HETBA</name>
<protein>
    <submittedName>
        <fullName evidence="2">Uncharacterized protein</fullName>
    </submittedName>
</protein>
<evidence type="ECO:0000313" key="1">
    <source>
        <dbReference type="Proteomes" id="UP000095283"/>
    </source>
</evidence>
<dbReference type="WBParaSite" id="Hba_00712">
    <property type="protein sequence ID" value="Hba_00712"/>
    <property type="gene ID" value="Hba_00712"/>
</dbReference>
<evidence type="ECO:0000313" key="2">
    <source>
        <dbReference type="WBParaSite" id="Hba_00712"/>
    </source>
</evidence>